<name>A0A512E069_9PROT</name>
<comment type="caution">
    <text evidence="1">The sequence shown here is derived from an EMBL/GenBank/DDBJ whole genome shotgun (WGS) entry which is preliminary data.</text>
</comment>
<dbReference type="AlphaFoldDB" id="A0A512E069"/>
<protein>
    <submittedName>
        <fullName evidence="1">Uncharacterized protein</fullName>
    </submittedName>
</protein>
<reference evidence="1 2" key="1">
    <citation type="submission" date="2019-07" db="EMBL/GenBank/DDBJ databases">
        <title>Whole genome shotgun sequence of Skermanella aerolata NBRC 106429.</title>
        <authorList>
            <person name="Hosoyama A."/>
            <person name="Uohara A."/>
            <person name="Ohji S."/>
            <person name="Ichikawa N."/>
        </authorList>
    </citation>
    <scope>NUCLEOTIDE SEQUENCE [LARGE SCALE GENOMIC DNA]</scope>
    <source>
        <strain evidence="1 2">NBRC 106429</strain>
    </source>
</reference>
<accession>A0A512E069</accession>
<sequence>MHPNTNNTTNTTGRLALSMLAGWTPSHRSLAAEVAELLDMKERDTAARVAFQRCKPVEH</sequence>
<dbReference type="EMBL" id="BJYZ01000036">
    <property type="protein sequence ID" value="GEO42138.1"/>
    <property type="molecule type" value="Genomic_DNA"/>
</dbReference>
<gene>
    <name evidence="1" type="ORF">SAE02_62860</name>
</gene>
<evidence type="ECO:0000313" key="2">
    <source>
        <dbReference type="Proteomes" id="UP000321523"/>
    </source>
</evidence>
<evidence type="ECO:0000313" key="1">
    <source>
        <dbReference type="EMBL" id="GEO42138.1"/>
    </source>
</evidence>
<organism evidence="1 2">
    <name type="scientific">Skermanella aerolata</name>
    <dbReference type="NCBI Taxonomy" id="393310"/>
    <lineage>
        <taxon>Bacteria</taxon>
        <taxon>Pseudomonadati</taxon>
        <taxon>Pseudomonadota</taxon>
        <taxon>Alphaproteobacteria</taxon>
        <taxon>Rhodospirillales</taxon>
        <taxon>Azospirillaceae</taxon>
        <taxon>Skermanella</taxon>
    </lineage>
</organism>
<keyword evidence="2" id="KW-1185">Reference proteome</keyword>
<proteinExistence type="predicted"/>
<dbReference type="RefSeq" id="WP_147041065.1">
    <property type="nucleotide sequence ID" value="NZ_BJYZ01000036.1"/>
</dbReference>
<dbReference type="Proteomes" id="UP000321523">
    <property type="component" value="Unassembled WGS sequence"/>
</dbReference>